<dbReference type="EMBL" id="CM023471">
    <property type="protein sequence ID" value="KAH7965911.1"/>
    <property type="molecule type" value="Genomic_DNA"/>
</dbReference>
<comment type="caution">
    <text evidence="1">The sequence shown here is derived from an EMBL/GenBank/DDBJ whole genome shotgun (WGS) entry which is preliminary data.</text>
</comment>
<sequence length="363" mass="39978">MASQKVRLQNTAAGRAILHRTGRATELRALDGQRSLPPEVRSKIKANPIPKHMSHELHEGRRKAWVDRQRRQFKGDPYVTYVDVAACPAWGLFAVAAVNGRDNSLTLAASVRAETPAAAETIAAALVIKQHDRVGREVHVVTDSQQACRLPPPSASAPQKPCSGRAAMGPQSSGGFLWLTFLALVVVTLPAEVLPASRRKSSSSKKATYYYYQPHEYRGHWYHHWPDTLTRRSFGSWEDTYDDWLPWKGVNVKTLLAHKHQHLHHGHARSGCGLEAVLVGILLIVPLMVLIGLMLPIVLIIISIMVGTPLLVPAVPPALLPPLTTTDAAQGRRRRQVFGEPLEDVLTTTLEKLLVAVAKYGDL</sequence>
<evidence type="ECO:0000313" key="2">
    <source>
        <dbReference type="Proteomes" id="UP000821865"/>
    </source>
</evidence>
<protein>
    <submittedName>
        <fullName evidence="1">Uncharacterized protein</fullName>
    </submittedName>
</protein>
<evidence type="ECO:0000313" key="1">
    <source>
        <dbReference type="EMBL" id="KAH7965911.1"/>
    </source>
</evidence>
<organism evidence="1 2">
    <name type="scientific">Dermacentor silvarum</name>
    <name type="common">Tick</name>
    <dbReference type="NCBI Taxonomy" id="543639"/>
    <lineage>
        <taxon>Eukaryota</taxon>
        <taxon>Metazoa</taxon>
        <taxon>Ecdysozoa</taxon>
        <taxon>Arthropoda</taxon>
        <taxon>Chelicerata</taxon>
        <taxon>Arachnida</taxon>
        <taxon>Acari</taxon>
        <taxon>Parasitiformes</taxon>
        <taxon>Ixodida</taxon>
        <taxon>Ixodoidea</taxon>
        <taxon>Ixodidae</taxon>
        <taxon>Rhipicephalinae</taxon>
        <taxon>Dermacentor</taxon>
    </lineage>
</organism>
<accession>A0ACB8DDE0</accession>
<proteinExistence type="predicted"/>
<gene>
    <name evidence="1" type="ORF">HPB49_012126</name>
</gene>
<dbReference type="Proteomes" id="UP000821865">
    <property type="component" value="Chromosome 2"/>
</dbReference>
<name>A0ACB8DDE0_DERSI</name>
<keyword evidence="2" id="KW-1185">Reference proteome</keyword>
<reference evidence="1" key="1">
    <citation type="submission" date="2020-05" db="EMBL/GenBank/DDBJ databases">
        <title>Large-scale comparative analyses of tick genomes elucidate their genetic diversity and vector capacities.</title>
        <authorList>
            <person name="Jia N."/>
            <person name="Wang J."/>
            <person name="Shi W."/>
            <person name="Du L."/>
            <person name="Sun Y."/>
            <person name="Zhan W."/>
            <person name="Jiang J."/>
            <person name="Wang Q."/>
            <person name="Zhang B."/>
            <person name="Ji P."/>
            <person name="Sakyi L.B."/>
            <person name="Cui X."/>
            <person name="Yuan T."/>
            <person name="Jiang B."/>
            <person name="Yang W."/>
            <person name="Lam T.T.-Y."/>
            <person name="Chang Q."/>
            <person name="Ding S."/>
            <person name="Wang X."/>
            <person name="Zhu J."/>
            <person name="Ruan X."/>
            <person name="Zhao L."/>
            <person name="Wei J."/>
            <person name="Que T."/>
            <person name="Du C."/>
            <person name="Cheng J."/>
            <person name="Dai P."/>
            <person name="Han X."/>
            <person name="Huang E."/>
            <person name="Gao Y."/>
            <person name="Liu J."/>
            <person name="Shao H."/>
            <person name="Ye R."/>
            <person name="Li L."/>
            <person name="Wei W."/>
            <person name="Wang X."/>
            <person name="Wang C."/>
            <person name="Yang T."/>
            <person name="Huo Q."/>
            <person name="Li W."/>
            <person name="Guo W."/>
            <person name="Chen H."/>
            <person name="Zhou L."/>
            <person name="Ni X."/>
            <person name="Tian J."/>
            <person name="Zhou Y."/>
            <person name="Sheng Y."/>
            <person name="Liu T."/>
            <person name="Pan Y."/>
            <person name="Xia L."/>
            <person name="Li J."/>
            <person name="Zhao F."/>
            <person name="Cao W."/>
        </authorList>
    </citation>
    <scope>NUCLEOTIDE SEQUENCE</scope>
    <source>
        <strain evidence="1">Dsil-2018</strain>
    </source>
</reference>